<dbReference type="Proteomes" id="UP001596368">
    <property type="component" value="Unassembled WGS sequence"/>
</dbReference>
<evidence type="ECO:0000313" key="2">
    <source>
        <dbReference type="EMBL" id="MFC7136631.1"/>
    </source>
</evidence>
<keyword evidence="1" id="KW-1133">Transmembrane helix</keyword>
<proteinExistence type="predicted"/>
<feature type="transmembrane region" description="Helical" evidence="1">
    <location>
        <begin position="39"/>
        <end position="62"/>
    </location>
</feature>
<sequence length="86" mass="9205">MFVATFVSLLGVLLTMHGAAAYALLVWEGAAGVAAWVYLHPAVGAFFFAAAAFQAPLAAHLWGDPLRVRPRLVWLIRTLAAAADER</sequence>
<name>A0ABD5XSY2_9EURY</name>
<protein>
    <submittedName>
        <fullName evidence="2">Uncharacterized protein</fullName>
    </submittedName>
</protein>
<keyword evidence="1" id="KW-0472">Membrane</keyword>
<keyword evidence="3" id="KW-1185">Reference proteome</keyword>
<comment type="caution">
    <text evidence="2">The sequence shown here is derived from an EMBL/GenBank/DDBJ whole genome shotgun (WGS) entry which is preliminary data.</text>
</comment>
<organism evidence="2 3">
    <name type="scientific">Halobaculum litoreum</name>
    <dbReference type="NCBI Taxonomy" id="3031998"/>
    <lineage>
        <taxon>Archaea</taxon>
        <taxon>Methanobacteriati</taxon>
        <taxon>Methanobacteriota</taxon>
        <taxon>Stenosarchaea group</taxon>
        <taxon>Halobacteria</taxon>
        <taxon>Halobacteriales</taxon>
        <taxon>Haloferacaceae</taxon>
        <taxon>Halobaculum</taxon>
    </lineage>
</organism>
<dbReference type="EMBL" id="JBHSZG010000001">
    <property type="protein sequence ID" value="MFC7136631.1"/>
    <property type="molecule type" value="Genomic_DNA"/>
</dbReference>
<accession>A0ABD5XSY2</accession>
<evidence type="ECO:0000313" key="3">
    <source>
        <dbReference type="Proteomes" id="UP001596368"/>
    </source>
</evidence>
<gene>
    <name evidence="2" type="ORF">ACFQRB_09195</name>
</gene>
<reference evidence="2 3" key="1">
    <citation type="journal article" date="2019" name="Int. J. Syst. Evol. Microbiol.">
        <title>The Global Catalogue of Microorganisms (GCM) 10K type strain sequencing project: providing services to taxonomists for standard genome sequencing and annotation.</title>
        <authorList>
            <consortium name="The Broad Institute Genomics Platform"/>
            <consortium name="The Broad Institute Genome Sequencing Center for Infectious Disease"/>
            <person name="Wu L."/>
            <person name="Ma J."/>
        </authorList>
    </citation>
    <scope>NUCLEOTIDE SEQUENCE [LARGE SCALE GENOMIC DNA]</scope>
    <source>
        <strain evidence="2 3">DT92</strain>
    </source>
</reference>
<keyword evidence="1" id="KW-0812">Transmembrane</keyword>
<evidence type="ECO:0000256" key="1">
    <source>
        <dbReference type="SAM" id="Phobius"/>
    </source>
</evidence>
<dbReference type="AlphaFoldDB" id="A0ABD5XSY2"/>